<organism evidence="2 3">
    <name type="scientific">Spirosoma aureum</name>
    <dbReference type="NCBI Taxonomy" id="2692134"/>
    <lineage>
        <taxon>Bacteria</taxon>
        <taxon>Pseudomonadati</taxon>
        <taxon>Bacteroidota</taxon>
        <taxon>Cytophagia</taxon>
        <taxon>Cytophagales</taxon>
        <taxon>Cytophagaceae</taxon>
        <taxon>Spirosoma</taxon>
    </lineage>
</organism>
<evidence type="ECO:0008006" key="4">
    <source>
        <dbReference type="Google" id="ProtNLM"/>
    </source>
</evidence>
<dbReference type="KEGG" id="spib:G8759_19725"/>
<dbReference type="InterPro" id="IPR008914">
    <property type="entry name" value="PEBP"/>
</dbReference>
<sequence length="87" mass="9783">MLTQIKALAVTMYAIDAPTGSGLWHWMVYTIPASTTSLESDAESLPKKQPAQRRWGQQNDTKLPGRYSVKGDRSSERYGKLDHSICR</sequence>
<evidence type="ECO:0000313" key="2">
    <source>
        <dbReference type="EMBL" id="QIP14681.1"/>
    </source>
</evidence>
<dbReference type="SUPFAM" id="SSF49777">
    <property type="entry name" value="PEBP-like"/>
    <property type="match status" value="1"/>
</dbReference>
<feature type="region of interest" description="Disordered" evidence="1">
    <location>
        <begin position="39"/>
        <end position="87"/>
    </location>
</feature>
<protein>
    <recommendedName>
        <fullName evidence="4">YbhB/YbcL family Raf kinase inhibitor-like protein</fullName>
    </recommendedName>
</protein>
<name>A0A6G9AQB8_9BACT</name>
<evidence type="ECO:0000313" key="3">
    <source>
        <dbReference type="Proteomes" id="UP000501802"/>
    </source>
</evidence>
<dbReference type="Pfam" id="PF01161">
    <property type="entry name" value="PBP"/>
    <property type="match status" value="1"/>
</dbReference>
<gene>
    <name evidence="2" type="ORF">G8759_19725</name>
</gene>
<dbReference type="Gene3D" id="3.90.280.10">
    <property type="entry name" value="PEBP-like"/>
    <property type="match status" value="1"/>
</dbReference>
<proteinExistence type="predicted"/>
<reference evidence="2 3" key="1">
    <citation type="submission" date="2020-03" db="EMBL/GenBank/DDBJ databases">
        <authorList>
            <person name="Kim M.K."/>
        </authorList>
    </citation>
    <scope>NUCLEOTIDE SEQUENCE [LARGE SCALE GENOMIC DNA]</scope>
    <source>
        <strain evidence="2 3">BT328</strain>
    </source>
</reference>
<evidence type="ECO:0000256" key="1">
    <source>
        <dbReference type="SAM" id="MobiDB-lite"/>
    </source>
</evidence>
<dbReference type="InterPro" id="IPR036610">
    <property type="entry name" value="PEBP-like_sf"/>
</dbReference>
<dbReference type="Proteomes" id="UP000501802">
    <property type="component" value="Chromosome"/>
</dbReference>
<dbReference type="EMBL" id="CP050063">
    <property type="protein sequence ID" value="QIP14681.1"/>
    <property type="molecule type" value="Genomic_DNA"/>
</dbReference>
<feature type="compositionally biased region" description="Basic and acidic residues" evidence="1">
    <location>
        <begin position="69"/>
        <end position="87"/>
    </location>
</feature>
<keyword evidence="3" id="KW-1185">Reference proteome</keyword>
<dbReference type="RefSeq" id="WP_167211224.1">
    <property type="nucleotide sequence ID" value="NZ_CP050063.1"/>
</dbReference>
<dbReference type="AlphaFoldDB" id="A0A6G9AQB8"/>
<accession>A0A6G9AQB8</accession>